<dbReference type="OrthoDB" id="9793552at2"/>
<sequence>MFKGVFEAQTVVPASRKEVWNYFQDPVQLEEMTQFPEVEVESSGKTEAGAEIRLYLYFGLWKTVWDSVITYVDEPNVFQDEGKKLPFPFTVWKHTHTFQELGPLTGVHDYIEFESVVPAWMVKCFLGGMFKSRKAFVVKQFSPENKGSSAF</sequence>
<dbReference type="Proteomes" id="UP000199488">
    <property type="component" value="Unassembled WGS sequence"/>
</dbReference>
<organism evidence="1 2">
    <name type="scientific">Marinococcus luteus</name>
    <dbReference type="NCBI Taxonomy" id="1122204"/>
    <lineage>
        <taxon>Bacteria</taxon>
        <taxon>Bacillati</taxon>
        <taxon>Bacillota</taxon>
        <taxon>Bacilli</taxon>
        <taxon>Bacillales</taxon>
        <taxon>Bacillaceae</taxon>
        <taxon>Marinococcus</taxon>
    </lineage>
</organism>
<keyword evidence="2" id="KW-1185">Reference proteome</keyword>
<evidence type="ECO:0000313" key="1">
    <source>
        <dbReference type="EMBL" id="SDW02208.1"/>
    </source>
</evidence>
<reference evidence="1 2" key="1">
    <citation type="submission" date="2016-10" db="EMBL/GenBank/DDBJ databases">
        <authorList>
            <person name="de Groot N.N."/>
        </authorList>
    </citation>
    <scope>NUCLEOTIDE SEQUENCE [LARGE SCALE GENOMIC DNA]</scope>
    <source>
        <strain evidence="1 2">DSM 23126</strain>
    </source>
</reference>
<protein>
    <submittedName>
        <fullName evidence="1">Ligand-binding SRPBCC domain-containing protein</fullName>
    </submittedName>
</protein>
<proteinExistence type="predicted"/>
<dbReference type="InterPro" id="IPR023393">
    <property type="entry name" value="START-like_dom_sf"/>
</dbReference>
<accession>A0A1H2Q624</accession>
<gene>
    <name evidence="1" type="ORF">SAMN05421781_0150</name>
</gene>
<dbReference type="SUPFAM" id="SSF55961">
    <property type="entry name" value="Bet v1-like"/>
    <property type="match status" value="1"/>
</dbReference>
<dbReference type="STRING" id="1122204.SAMN05421781_0150"/>
<dbReference type="AlphaFoldDB" id="A0A1H2Q624"/>
<name>A0A1H2Q624_9BACI</name>
<evidence type="ECO:0000313" key="2">
    <source>
        <dbReference type="Proteomes" id="UP000199488"/>
    </source>
</evidence>
<dbReference type="RefSeq" id="WP_091610166.1">
    <property type="nucleotide sequence ID" value="NZ_FNNC01000001.1"/>
</dbReference>
<dbReference type="Gene3D" id="3.30.530.20">
    <property type="match status" value="1"/>
</dbReference>
<dbReference type="EMBL" id="FNNC01000001">
    <property type="protein sequence ID" value="SDW02208.1"/>
    <property type="molecule type" value="Genomic_DNA"/>
</dbReference>